<evidence type="ECO:0000256" key="2">
    <source>
        <dbReference type="RuleBase" id="RU003616"/>
    </source>
</evidence>
<dbReference type="AlphaFoldDB" id="A0A9Y2NI44"/>
<evidence type="ECO:0000256" key="1">
    <source>
        <dbReference type="PROSITE-ProRule" id="PRU00285"/>
    </source>
</evidence>
<dbReference type="RefSeq" id="WP_285996830.1">
    <property type="nucleotide sequence ID" value="NZ_CP127295.1"/>
</dbReference>
<evidence type="ECO:0000259" key="3">
    <source>
        <dbReference type="PROSITE" id="PS01031"/>
    </source>
</evidence>
<evidence type="ECO:0000313" key="4">
    <source>
        <dbReference type="EMBL" id="WIY00363.1"/>
    </source>
</evidence>
<evidence type="ECO:0000313" key="5">
    <source>
        <dbReference type="Proteomes" id="UP001239397"/>
    </source>
</evidence>
<keyword evidence="5" id="KW-1185">Reference proteome</keyword>
<feature type="domain" description="SHSP" evidence="3">
    <location>
        <begin position="24"/>
        <end position="135"/>
    </location>
</feature>
<dbReference type="Proteomes" id="UP001239397">
    <property type="component" value="Chromosome"/>
</dbReference>
<dbReference type="PROSITE" id="PS01031">
    <property type="entry name" value="SHSP"/>
    <property type="match status" value="1"/>
</dbReference>
<gene>
    <name evidence="4" type="ORF">QRX60_40940</name>
</gene>
<dbReference type="InterPro" id="IPR008978">
    <property type="entry name" value="HSP20-like_chaperone"/>
</dbReference>
<dbReference type="InterPro" id="IPR002068">
    <property type="entry name" value="A-crystallin/Hsp20_dom"/>
</dbReference>
<proteinExistence type="inferred from homology"/>
<dbReference type="CDD" id="cd06464">
    <property type="entry name" value="ACD_sHsps-like"/>
    <property type="match status" value="1"/>
</dbReference>
<dbReference type="EMBL" id="CP127295">
    <property type="protein sequence ID" value="WIY00363.1"/>
    <property type="molecule type" value="Genomic_DNA"/>
</dbReference>
<comment type="similarity">
    <text evidence="1 2">Belongs to the small heat shock protein (HSP20) family.</text>
</comment>
<reference evidence="4 5" key="1">
    <citation type="submission" date="2023-06" db="EMBL/GenBank/DDBJ databases">
        <authorList>
            <person name="Oyuntsetseg B."/>
            <person name="Kim S.B."/>
        </authorList>
    </citation>
    <scope>NUCLEOTIDE SEQUENCE [LARGE SCALE GENOMIC DNA]</scope>
    <source>
        <strain evidence="4 5">4-36</strain>
    </source>
</reference>
<organism evidence="4 5">
    <name type="scientific">Amycolatopsis mongoliensis</name>
    <dbReference type="NCBI Taxonomy" id="715475"/>
    <lineage>
        <taxon>Bacteria</taxon>
        <taxon>Bacillati</taxon>
        <taxon>Actinomycetota</taxon>
        <taxon>Actinomycetes</taxon>
        <taxon>Pseudonocardiales</taxon>
        <taxon>Pseudonocardiaceae</taxon>
        <taxon>Amycolatopsis</taxon>
    </lineage>
</organism>
<dbReference type="Pfam" id="PF00011">
    <property type="entry name" value="HSP20"/>
    <property type="match status" value="1"/>
</dbReference>
<name>A0A9Y2NI44_9PSEU</name>
<protein>
    <submittedName>
        <fullName evidence="4">Hsp20/alpha crystallin family protein</fullName>
    </submittedName>
</protein>
<accession>A0A9Y2NI44</accession>
<dbReference type="PANTHER" id="PTHR11527">
    <property type="entry name" value="HEAT-SHOCK PROTEIN 20 FAMILY MEMBER"/>
    <property type="match status" value="1"/>
</dbReference>
<dbReference type="KEGG" id="amog:QRX60_40940"/>
<dbReference type="SUPFAM" id="SSF49764">
    <property type="entry name" value="HSP20-like chaperones"/>
    <property type="match status" value="1"/>
</dbReference>
<sequence length="135" mass="15035">MTSLLPRTRTMFPGLTEWFDAAWPFGERNLVRIEEVAAEGEYVVRAELPGFDPEKDVHVAAENGMLTISAERQARKEEKGRSEFRYGSFSRTVALPRGAETAKIAATYHDGILEVKVPVAQTEATGQIEIPVKKD</sequence>
<dbReference type="InterPro" id="IPR031107">
    <property type="entry name" value="Small_HSP"/>
</dbReference>
<dbReference type="Gene3D" id="2.60.40.790">
    <property type="match status" value="1"/>
</dbReference>